<reference evidence="1 2" key="1">
    <citation type="submission" date="2015-01" db="EMBL/GenBank/DDBJ databases">
        <authorList>
            <person name="Xiang T."/>
            <person name="Song Y."/>
            <person name="Huang L."/>
            <person name="Wang B."/>
            <person name="Wu P."/>
        </authorList>
    </citation>
    <scope>NUCLEOTIDE SEQUENCE [LARGE SCALE GENOMIC DNA]</scope>
    <source>
        <strain evidence="1 2">Ccy74</strain>
    </source>
</reference>
<gene>
    <name evidence="1" type="ORF">CCYN74_430043</name>
</gene>
<organism evidence="1 2">
    <name type="scientific">Capnocytophaga cynodegmi</name>
    <dbReference type="NCBI Taxonomy" id="28189"/>
    <lineage>
        <taxon>Bacteria</taxon>
        <taxon>Pseudomonadati</taxon>
        <taxon>Bacteroidota</taxon>
        <taxon>Flavobacteriia</taxon>
        <taxon>Flavobacteriales</taxon>
        <taxon>Flavobacteriaceae</taxon>
        <taxon>Capnocytophaga</taxon>
    </lineage>
</organism>
<sequence length="272" mass="31262">MKFFNRKQNQTDTLLQERAIVEAIHREFDEAGEKLLQEALAIINKGTDDVHKAMRLKKLGFTNAEIVTKTEAQQKLIEISEKDAELVQYYQQTYPFLKFLKEEQLDAICKKYNLIYAPVANYIGDVPEKNLREIEQAQPLKKEDEIKPWSFWESEVGSDLSLLSFGIIGTSLFTKQTNEKMATKEKKRKENISAIKPIEKLQSPRTFKDKGGLFIAAPQSHFNLEGLKNEGLGFFKEVKDPIVFRYVRGGIQVLSKWGLEAYDEALINPINN</sequence>
<evidence type="ECO:0000313" key="2">
    <source>
        <dbReference type="Proteomes" id="UP000038083"/>
    </source>
</evidence>
<dbReference type="EMBL" id="CDOG01000038">
    <property type="protein sequence ID" value="CEN40609.1"/>
    <property type="molecule type" value="Genomic_DNA"/>
</dbReference>
<proteinExistence type="predicted"/>
<evidence type="ECO:0000313" key="1">
    <source>
        <dbReference type="EMBL" id="CEN40609.1"/>
    </source>
</evidence>
<name>A0A0B7HPP0_9FLAO</name>
<accession>A0A0B7HPP0</accession>
<dbReference type="Proteomes" id="UP000038083">
    <property type="component" value="Unassembled WGS sequence"/>
</dbReference>
<protein>
    <submittedName>
        <fullName evidence="1">Uncharacterized protein</fullName>
    </submittedName>
</protein>
<dbReference type="AlphaFoldDB" id="A0A0B7HPP0"/>